<protein>
    <submittedName>
        <fullName evidence="1">Uncharacterized protein</fullName>
    </submittedName>
</protein>
<dbReference type="AlphaFoldDB" id="A0A0F9UDZ8"/>
<proteinExistence type="predicted"/>
<sequence>MVIMGRATKNLNYLKNIEPIKKFLRDSTLTPKKEKNQLSALDKIFPYLVNRFKDNIQELTNFDLPTFLSKLTKERNEITQEWDTNNINNLIFDAWKLESPETRANILMKWVKFSLELEKNKPQDKPRTKRNSFLSYMWTFQGLLAYLGRDFEANPKRLDQLKQESIKIGSGIEYNEVVELYSKLNEKYKIILRIMMYSGLNPIDILKLQPKDFQKVNGKIIKKLNNQENDFYYVIKERTKTERKNVLFLLVFAENFCNELKNYFERTITINLDKNDKKNTKRIESLKNEVYYEKGKNGKPIGKPKKRYKVVFEAKEGKTIRFEGKYFWKHDLDMNIFSSITNSTTVSDNFKYFVKKHSLNELLKPYNIRSLCFTMLKSEFTFEDANLYQLWTQHRVKDLVDRNYITNNLEKLINEYLPKIEAKVLIGSLKHTLEKANGYKEKAEAVKDNSEEIMDLKLENNKLMTMINDLTTSMDKVKKDLFKAMEFMNSSSKLEEVRKELDEYKV</sequence>
<dbReference type="InterPro" id="IPR013762">
    <property type="entry name" value="Integrase-like_cat_sf"/>
</dbReference>
<comment type="caution">
    <text evidence="1">The sequence shown here is derived from an EMBL/GenBank/DDBJ whole genome shotgun (WGS) entry which is preliminary data.</text>
</comment>
<evidence type="ECO:0000313" key="1">
    <source>
        <dbReference type="EMBL" id="KKN51818.1"/>
    </source>
</evidence>
<dbReference type="GO" id="GO:0003677">
    <property type="term" value="F:DNA binding"/>
    <property type="evidence" value="ECO:0007669"/>
    <property type="project" value="InterPro"/>
</dbReference>
<dbReference type="GO" id="GO:0006310">
    <property type="term" value="P:DNA recombination"/>
    <property type="evidence" value="ECO:0007669"/>
    <property type="project" value="InterPro"/>
</dbReference>
<name>A0A0F9UDZ8_9ZZZZ</name>
<reference evidence="1" key="1">
    <citation type="journal article" date="2015" name="Nature">
        <title>Complex archaea that bridge the gap between prokaryotes and eukaryotes.</title>
        <authorList>
            <person name="Spang A."/>
            <person name="Saw J.H."/>
            <person name="Jorgensen S.L."/>
            <person name="Zaremba-Niedzwiedzka K."/>
            <person name="Martijn J."/>
            <person name="Lind A.E."/>
            <person name="van Eijk R."/>
            <person name="Schleper C."/>
            <person name="Guy L."/>
            <person name="Ettema T.J."/>
        </authorList>
    </citation>
    <scope>NUCLEOTIDE SEQUENCE</scope>
</reference>
<gene>
    <name evidence="1" type="ORF">LCGC14_0619180</name>
</gene>
<dbReference type="GO" id="GO:0015074">
    <property type="term" value="P:DNA integration"/>
    <property type="evidence" value="ECO:0007669"/>
    <property type="project" value="InterPro"/>
</dbReference>
<organism evidence="1">
    <name type="scientific">marine sediment metagenome</name>
    <dbReference type="NCBI Taxonomy" id="412755"/>
    <lineage>
        <taxon>unclassified sequences</taxon>
        <taxon>metagenomes</taxon>
        <taxon>ecological metagenomes</taxon>
    </lineage>
</organism>
<dbReference type="Gene3D" id="1.10.443.10">
    <property type="entry name" value="Intergrase catalytic core"/>
    <property type="match status" value="1"/>
</dbReference>
<dbReference type="EMBL" id="LAZR01001048">
    <property type="protein sequence ID" value="KKN51818.1"/>
    <property type="molecule type" value="Genomic_DNA"/>
</dbReference>
<accession>A0A0F9UDZ8</accession>